<evidence type="ECO:0000259" key="1">
    <source>
        <dbReference type="Pfam" id="PF00535"/>
    </source>
</evidence>
<protein>
    <submittedName>
        <fullName evidence="2">Glycosyltransferase family 2 protein</fullName>
    </submittedName>
</protein>
<organism evidence="2 3">
    <name type="scientific">Stecheria intestinalis</name>
    <dbReference type="NCBI Taxonomy" id="2606630"/>
    <lineage>
        <taxon>Bacteria</taxon>
        <taxon>Bacillati</taxon>
        <taxon>Bacillota</taxon>
        <taxon>Erysipelotrichia</taxon>
        <taxon>Erysipelotrichales</taxon>
        <taxon>Erysipelotrichaceae</taxon>
        <taxon>Stecheria</taxon>
    </lineage>
</organism>
<keyword evidence="3" id="KW-1185">Reference proteome</keyword>
<dbReference type="EMBL" id="VUMN01000007">
    <property type="protein sequence ID" value="MSS58125.1"/>
    <property type="molecule type" value="Genomic_DNA"/>
</dbReference>
<name>A0A7X2NRK5_9FIRM</name>
<sequence length="355" mass="41542">MAKATVIVPIYNVEKYLRKCFDSLLNQTSDDFIVYAVNDGSPDHCDDIIKEYCRKYPEKIKGIRKENGGYGSVLQVAIKETRTPYFLVCDPDDTLEPEAMETLLSLAAVGDADITIGAKMVTYEDSTIKEYDCSYNRDFVHLKSNTVYNCDQENFNDLFFVNPSPHAKLYRTSLAKDIVFPEHVGYTDNMLFYLSLLNAEKVIYTEKPLANYLINRKGNSMTDVSFSAMNGQIRVFKSILNEAERAKHHPDIFYYRMFESFKFMLYQMNRLNCTADQYDETLDYLQTYLKKLTPYEAKIRPYYERFSKTKIIEKLRDYALMNEKHSERAYAGIKKRMMEEFRKNHPQAEENQQKA</sequence>
<gene>
    <name evidence="2" type="ORF">FYJ51_04315</name>
</gene>
<dbReference type="AlphaFoldDB" id="A0A7X2NRK5"/>
<feature type="domain" description="Glycosyltransferase 2-like" evidence="1">
    <location>
        <begin position="5"/>
        <end position="143"/>
    </location>
</feature>
<comment type="caution">
    <text evidence="2">The sequence shown here is derived from an EMBL/GenBank/DDBJ whole genome shotgun (WGS) entry which is preliminary data.</text>
</comment>
<dbReference type="RefSeq" id="WP_154503665.1">
    <property type="nucleotide sequence ID" value="NZ_VUMN01000007.1"/>
</dbReference>
<accession>A0A7X2NRK5</accession>
<dbReference type="GO" id="GO:0016758">
    <property type="term" value="F:hexosyltransferase activity"/>
    <property type="evidence" value="ECO:0007669"/>
    <property type="project" value="UniProtKB-ARBA"/>
</dbReference>
<dbReference type="InterPro" id="IPR001173">
    <property type="entry name" value="Glyco_trans_2-like"/>
</dbReference>
<dbReference type="Pfam" id="PF00535">
    <property type="entry name" value="Glycos_transf_2"/>
    <property type="match status" value="1"/>
</dbReference>
<dbReference type="InterPro" id="IPR029044">
    <property type="entry name" value="Nucleotide-diphossugar_trans"/>
</dbReference>
<dbReference type="PANTHER" id="PTHR22916:SF3">
    <property type="entry name" value="UDP-GLCNAC:BETAGAL BETA-1,3-N-ACETYLGLUCOSAMINYLTRANSFERASE-LIKE PROTEIN 1"/>
    <property type="match status" value="1"/>
</dbReference>
<dbReference type="CDD" id="cd00761">
    <property type="entry name" value="Glyco_tranf_GTA_type"/>
    <property type="match status" value="1"/>
</dbReference>
<reference evidence="2 3" key="1">
    <citation type="submission" date="2019-08" db="EMBL/GenBank/DDBJ databases">
        <title>In-depth cultivation of the pig gut microbiome towards novel bacterial diversity and tailored functional studies.</title>
        <authorList>
            <person name="Wylensek D."/>
            <person name="Hitch T.C.A."/>
            <person name="Clavel T."/>
        </authorList>
    </citation>
    <scope>NUCLEOTIDE SEQUENCE [LARGE SCALE GENOMIC DNA]</scope>
    <source>
        <strain evidence="2 3">Oil+RF-744-GAM-WT-6</strain>
    </source>
</reference>
<proteinExistence type="predicted"/>
<dbReference type="Gene3D" id="3.90.550.10">
    <property type="entry name" value="Spore Coat Polysaccharide Biosynthesis Protein SpsA, Chain A"/>
    <property type="match status" value="1"/>
</dbReference>
<evidence type="ECO:0000313" key="3">
    <source>
        <dbReference type="Proteomes" id="UP000461880"/>
    </source>
</evidence>
<evidence type="ECO:0000313" key="2">
    <source>
        <dbReference type="EMBL" id="MSS58125.1"/>
    </source>
</evidence>
<dbReference type="Proteomes" id="UP000461880">
    <property type="component" value="Unassembled WGS sequence"/>
</dbReference>
<keyword evidence="2" id="KW-0808">Transferase</keyword>
<dbReference type="SUPFAM" id="SSF53448">
    <property type="entry name" value="Nucleotide-diphospho-sugar transferases"/>
    <property type="match status" value="1"/>
</dbReference>
<dbReference type="PANTHER" id="PTHR22916">
    <property type="entry name" value="GLYCOSYLTRANSFERASE"/>
    <property type="match status" value="1"/>
</dbReference>